<feature type="compositionally biased region" description="Polar residues" evidence="1">
    <location>
        <begin position="1"/>
        <end position="10"/>
    </location>
</feature>
<proteinExistence type="predicted"/>
<reference evidence="2 3" key="1">
    <citation type="submission" date="2020-10" db="EMBL/GenBank/DDBJ databases">
        <title>Sequencing the genomes of 1000 actinobacteria strains.</title>
        <authorList>
            <person name="Klenk H.-P."/>
        </authorList>
    </citation>
    <scope>NUCLEOTIDE SEQUENCE [LARGE SCALE GENOMIC DNA]</scope>
    <source>
        <strain evidence="2 3">DSM 43173</strain>
    </source>
</reference>
<feature type="region of interest" description="Disordered" evidence="1">
    <location>
        <begin position="1"/>
        <end position="38"/>
    </location>
</feature>
<dbReference type="Proteomes" id="UP000633509">
    <property type="component" value="Unassembled WGS sequence"/>
</dbReference>
<accession>A0ABR9MGX9</accession>
<evidence type="ECO:0000313" key="3">
    <source>
        <dbReference type="Proteomes" id="UP000633509"/>
    </source>
</evidence>
<feature type="compositionally biased region" description="Basic and acidic residues" evidence="1">
    <location>
        <begin position="27"/>
        <end position="38"/>
    </location>
</feature>
<keyword evidence="3" id="KW-1185">Reference proteome</keyword>
<comment type="caution">
    <text evidence="2">The sequence shown here is derived from an EMBL/GenBank/DDBJ whole genome shotgun (WGS) entry which is preliminary data.</text>
</comment>
<dbReference type="EMBL" id="JADBEK010000001">
    <property type="protein sequence ID" value="MBE1592171.1"/>
    <property type="molecule type" value="Genomic_DNA"/>
</dbReference>
<gene>
    <name evidence="2" type="ORF">H4W80_010429</name>
</gene>
<dbReference type="RefSeq" id="WP_192791757.1">
    <property type="nucleotide sequence ID" value="NZ_JADBEK010000001.1"/>
</dbReference>
<name>A0ABR9MGX9_9ACTN</name>
<evidence type="ECO:0000313" key="2">
    <source>
        <dbReference type="EMBL" id="MBE1592171.1"/>
    </source>
</evidence>
<sequence length="72" mass="8072">MRQAETQQAEQVRLSHHAARTVPAARLGERPAQDARASIRVDDDHPLFAFVAVEGRATLIEDLLTVRQRATR</sequence>
<evidence type="ECO:0000256" key="1">
    <source>
        <dbReference type="SAM" id="MobiDB-lite"/>
    </source>
</evidence>
<protein>
    <submittedName>
        <fullName evidence="2">Uncharacterized protein</fullName>
    </submittedName>
</protein>
<organism evidence="2 3">
    <name type="scientific">Nonomuraea angiospora</name>
    <dbReference type="NCBI Taxonomy" id="46172"/>
    <lineage>
        <taxon>Bacteria</taxon>
        <taxon>Bacillati</taxon>
        <taxon>Actinomycetota</taxon>
        <taxon>Actinomycetes</taxon>
        <taxon>Streptosporangiales</taxon>
        <taxon>Streptosporangiaceae</taxon>
        <taxon>Nonomuraea</taxon>
    </lineage>
</organism>